<proteinExistence type="predicted"/>
<dbReference type="InterPro" id="IPR036365">
    <property type="entry name" value="PGBD-like_sf"/>
</dbReference>
<evidence type="ECO:0000259" key="1">
    <source>
        <dbReference type="Pfam" id="PF01471"/>
    </source>
</evidence>
<evidence type="ECO:0000313" key="2">
    <source>
        <dbReference type="EMBL" id="MBF4469196.1"/>
    </source>
</evidence>
<dbReference type="AlphaFoldDB" id="A0A843AJ36"/>
<name>A0A843AJ36_METAZ</name>
<protein>
    <submittedName>
        <fullName evidence="2">Peptidoglycan-binding protein</fullName>
    </submittedName>
</protein>
<dbReference type="InterPro" id="IPR002477">
    <property type="entry name" value="Peptidoglycan-bd-like"/>
</dbReference>
<accession>A0A843AJ36</accession>
<gene>
    <name evidence="2" type="ORF">ISP01_07295</name>
</gene>
<dbReference type="InterPro" id="IPR036366">
    <property type="entry name" value="PGBDSf"/>
</dbReference>
<reference evidence="2" key="1">
    <citation type="submission" date="2020-10" db="EMBL/GenBank/DDBJ databases">
        <title>Dehalococcoides mccartyi of a TCE/Cr reducing biochatode.</title>
        <authorList>
            <person name="Matturro B."/>
        </authorList>
    </citation>
    <scope>NUCLEOTIDE SEQUENCE</scope>
    <source>
        <strain evidence="2">Bin4</strain>
    </source>
</reference>
<sequence>MATYLTINGINLKVIPDIDTDYQPRMAELDPIGQNGSYTVGLGNKGRLLDFDVHVRPNDVQTIIKLKDNNKVVKVVSKSKANYNGKYRIKKFTSKEKKSHFIFTIQLQEHSDFNKTTKTFTNWKVTKKSTKKSKASTTTGLYKALLKCPTLKYGSSNTKCVKILQKLLRLNGYYITYKGAKLKVDGDFKIYTRWAVKLFQKKHKLKQDGIVGPKTKAKFKGKAGTTTSKYPGEILYNKYQNPNKVINL</sequence>
<dbReference type="Pfam" id="PF01471">
    <property type="entry name" value="PG_binding_1"/>
    <property type="match status" value="1"/>
</dbReference>
<comment type="caution">
    <text evidence="2">The sequence shown here is derived from an EMBL/GenBank/DDBJ whole genome shotgun (WGS) entry which is preliminary data.</text>
</comment>
<dbReference type="Proteomes" id="UP000658733">
    <property type="component" value="Unassembled WGS sequence"/>
</dbReference>
<feature type="domain" description="Peptidoglycan binding-like" evidence="1">
    <location>
        <begin position="161"/>
        <end position="218"/>
    </location>
</feature>
<dbReference type="EMBL" id="JADIIN010000059">
    <property type="protein sequence ID" value="MBF4469196.1"/>
    <property type="molecule type" value="Genomic_DNA"/>
</dbReference>
<dbReference type="SUPFAM" id="SSF47090">
    <property type="entry name" value="PGBD-like"/>
    <property type="match status" value="1"/>
</dbReference>
<organism evidence="2 3">
    <name type="scientific">Methanobrevibacter arboriphilus</name>
    <dbReference type="NCBI Taxonomy" id="39441"/>
    <lineage>
        <taxon>Archaea</taxon>
        <taxon>Methanobacteriati</taxon>
        <taxon>Methanobacteriota</taxon>
        <taxon>Methanomada group</taxon>
        <taxon>Methanobacteria</taxon>
        <taxon>Methanobacteriales</taxon>
        <taxon>Methanobacteriaceae</taxon>
        <taxon>Methanobrevibacter</taxon>
    </lineage>
</organism>
<dbReference type="Gene3D" id="1.10.101.10">
    <property type="entry name" value="PGBD-like superfamily/PGBD"/>
    <property type="match status" value="1"/>
</dbReference>
<evidence type="ECO:0000313" key="3">
    <source>
        <dbReference type="Proteomes" id="UP000658733"/>
    </source>
</evidence>
<dbReference type="RefSeq" id="WP_278523537.1">
    <property type="nucleotide sequence ID" value="NZ_JADIIN010000059.1"/>
</dbReference>